<dbReference type="AlphaFoldDB" id="A0A9P6VSL6"/>
<accession>A0A9P6VSL6</accession>
<organism evidence="1 2">
    <name type="scientific">Rhodotorula mucilaginosa</name>
    <name type="common">Yeast</name>
    <name type="synonym">Rhodotorula rubra</name>
    <dbReference type="NCBI Taxonomy" id="5537"/>
    <lineage>
        <taxon>Eukaryota</taxon>
        <taxon>Fungi</taxon>
        <taxon>Dikarya</taxon>
        <taxon>Basidiomycota</taxon>
        <taxon>Pucciniomycotina</taxon>
        <taxon>Microbotryomycetes</taxon>
        <taxon>Sporidiobolales</taxon>
        <taxon>Sporidiobolaceae</taxon>
        <taxon>Rhodotorula</taxon>
    </lineage>
</organism>
<reference evidence="1 2" key="1">
    <citation type="submission" date="2020-11" db="EMBL/GenBank/DDBJ databases">
        <title>Kefir isolates.</title>
        <authorList>
            <person name="Marcisauskas S."/>
            <person name="Kim Y."/>
            <person name="Blasche S."/>
        </authorList>
    </citation>
    <scope>NUCLEOTIDE SEQUENCE [LARGE SCALE GENOMIC DNA]</scope>
    <source>
        <strain evidence="1 2">KR</strain>
    </source>
</reference>
<keyword evidence="2" id="KW-1185">Reference proteome</keyword>
<dbReference type="Proteomes" id="UP000777482">
    <property type="component" value="Unassembled WGS sequence"/>
</dbReference>
<protein>
    <submittedName>
        <fullName evidence="1">Uncharacterized protein</fullName>
    </submittedName>
</protein>
<comment type="caution">
    <text evidence="1">The sequence shown here is derived from an EMBL/GenBank/DDBJ whole genome shotgun (WGS) entry which is preliminary data.</text>
</comment>
<dbReference type="EMBL" id="PUHQ01000149">
    <property type="protein sequence ID" value="KAG0654448.1"/>
    <property type="molecule type" value="Genomic_DNA"/>
</dbReference>
<evidence type="ECO:0000313" key="1">
    <source>
        <dbReference type="EMBL" id="KAG0654448.1"/>
    </source>
</evidence>
<name>A0A9P6VSL6_RHOMI</name>
<sequence length="118" mass="12766">MSPSKRTTRRSLGRVDLPALSLPSVRLSQQDSSHARDGSLTVSYLGTTDSDMLDGALLRCVLARRLESLTENPLLLVYTRSAADLYRDLCLGPNRSPALRLSSSVASRSGFSLPTSTI</sequence>
<gene>
    <name evidence="1" type="ORF">C6P46_001656</name>
</gene>
<proteinExistence type="predicted"/>
<evidence type="ECO:0000313" key="2">
    <source>
        <dbReference type="Proteomes" id="UP000777482"/>
    </source>
</evidence>